<keyword evidence="3" id="KW-0255">Endonuclease</keyword>
<keyword evidence="3" id="KW-0540">Nuclease</keyword>
<protein>
    <submittedName>
        <fullName evidence="3">HNH endonuclease</fullName>
    </submittedName>
</protein>
<evidence type="ECO:0000256" key="1">
    <source>
        <dbReference type="SAM" id="MobiDB-lite"/>
    </source>
</evidence>
<dbReference type="SMART" id="SM00507">
    <property type="entry name" value="HNHc"/>
    <property type="match status" value="1"/>
</dbReference>
<evidence type="ECO:0000313" key="4">
    <source>
        <dbReference type="Proteomes" id="UP001284771"/>
    </source>
</evidence>
<feature type="region of interest" description="Disordered" evidence="1">
    <location>
        <begin position="1"/>
        <end position="28"/>
    </location>
</feature>
<gene>
    <name evidence="3" type="ORF">RIB56_03020</name>
</gene>
<name>A0ABU4J272_9BACI</name>
<dbReference type="Gene3D" id="1.10.30.50">
    <property type="match status" value="1"/>
</dbReference>
<organism evidence="3 4">
    <name type="scientific">Priestia flexa</name>
    <dbReference type="NCBI Taxonomy" id="86664"/>
    <lineage>
        <taxon>Bacteria</taxon>
        <taxon>Bacillati</taxon>
        <taxon>Bacillota</taxon>
        <taxon>Bacilli</taxon>
        <taxon>Bacillales</taxon>
        <taxon>Bacillaceae</taxon>
        <taxon>Priestia</taxon>
    </lineage>
</organism>
<dbReference type="Pfam" id="PF01844">
    <property type="entry name" value="HNH"/>
    <property type="match status" value="1"/>
</dbReference>
<dbReference type="InterPro" id="IPR003615">
    <property type="entry name" value="HNH_nuc"/>
</dbReference>
<feature type="compositionally biased region" description="Basic residues" evidence="1">
    <location>
        <begin position="15"/>
        <end position="25"/>
    </location>
</feature>
<comment type="caution">
    <text evidence="3">The sequence shown here is derived from an EMBL/GenBank/DDBJ whole genome shotgun (WGS) entry which is preliminary data.</text>
</comment>
<dbReference type="Proteomes" id="UP001284771">
    <property type="component" value="Unassembled WGS sequence"/>
</dbReference>
<keyword evidence="3" id="KW-0378">Hydrolase</keyword>
<dbReference type="InterPro" id="IPR002711">
    <property type="entry name" value="HNH"/>
</dbReference>
<proteinExistence type="predicted"/>
<dbReference type="GO" id="GO:0004519">
    <property type="term" value="F:endonuclease activity"/>
    <property type="evidence" value="ECO:0007669"/>
    <property type="project" value="UniProtKB-KW"/>
</dbReference>
<dbReference type="EMBL" id="JAWUZT010000005">
    <property type="protein sequence ID" value="MDW8515091.1"/>
    <property type="molecule type" value="Genomic_DNA"/>
</dbReference>
<sequence>MSLIEFGFNPVTKPQHNRRTPKRKARGEFSEKVKKEIFERDNWQCVACGSYYLESVPHHILYKSQGGIGEKRNGASVCRRCHDWAHGKREGPNGEAAKEGRKWFEKWRDTHLDEKGEKKNGTTTY</sequence>
<evidence type="ECO:0000313" key="3">
    <source>
        <dbReference type="EMBL" id="MDW8515091.1"/>
    </source>
</evidence>
<keyword evidence="4" id="KW-1185">Reference proteome</keyword>
<reference evidence="4" key="1">
    <citation type="submission" date="2023-07" db="EMBL/GenBank/DDBJ databases">
        <title>Draft genomic sequences of Priestia flexa CCM isolated from the soil of an abandoned mine contaminated by free cyanide in the high Andean zone of Tacna, Peru.</title>
        <authorList>
            <person name="Caceda Quiroz C.J."/>
            <person name="Maraza Chooque G.J."/>
            <person name="Fora Quispe G.L."/>
            <person name="Carpio Mamani M."/>
        </authorList>
    </citation>
    <scope>NUCLEOTIDE SEQUENCE [LARGE SCALE GENOMIC DNA]</scope>
    <source>
        <strain evidence="4">CCM</strain>
    </source>
</reference>
<accession>A0ABU4J272</accession>
<dbReference type="CDD" id="cd00085">
    <property type="entry name" value="HNHc"/>
    <property type="match status" value="1"/>
</dbReference>
<feature type="domain" description="HNH nuclease" evidence="2">
    <location>
        <begin position="32"/>
        <end position="83"/>
    </location>
</feature>
<dbReference type="RefSeq" id="WP_318757186.1">
    <property type="nucleotide sequence ID" value="NZ_JAWUZT010000005.1"/>
</dbReference>
<evidence type="ECO:0000259" key="2">
    <source>
        <dbReference type="SMART" id="SM00507"/>
    </source>
</evidence>